<reference evidence="2 3" key="1">
    <citation type="submission" date="2023-01" db="EMBL/GenBank/DDBJ databases">
        <authorList>
            <person name="Kreplak J."/>
        </authorList>
    </citation>
    <scope>NUCLEOTIDE SEQUENCE [LARGE SCALE GENOMIC DNA]</scope>
</reference>
<gene>
    <name evidence="2" type="ORF">VFH_I128680</name>
</gene>
<sequence length="271" mass="29594">MLEVACWRQVAENKDRKSPKAEDSICMFCLPKTKAKGKRKRLAKVFPLSQPEYFDGPVEEPENIVDEMEELLSKLHDDIDGKLKEIIVGVDEVNDGLNDPSVIVEQSNAGLNDANIGVEATNIKVELVEVEINTDGQVHDEFNSDDSGDDSYQYDSPYIHAMSTMKTQGNASQANATQGTASQTTASQVATTQASVAQDYMNVTQSSQGKSVPWQGTKEKASETGKLLKLGVRRPFVSPRATTRLSAARNAVGPTTIRSTPTKRSTSKRTI</sequence>
<dbReference type="AlphaFoldDB" id="A0AAV0ZBD8"/>
<accession>A0AAV0ZBD8</accession>
<protein>
    <submittedName>
        <fullName evidence="2">Uncharacterized protein</fullName>
    </submittedName>
</protein>
<evidence type="ECO:0000256" key="1">
    <source>
        <dbReference type="SAM" id="MobiDB-lite"/>
    </source>
</evidence>
<keyword evidence="3" id="KW-1185">Reference proteome</keyword>
<feature type="compositionally biased region" description="Low complexity" evidence="1">
    <location>
        <begin position="254"/>
        <end position="264"/>
    </location>
</feature>
<dbReference type="Proteomes" id="UP001157006">
    <property type="component" value="Chromosome 1S"/>
</dbReference>
<evidence type="ECO:0000313" key="2">
    <source>
        <dbReference type="EMBL" id="CAI8594189.1"/>
    </source>
</evidence>
<organism evidence="2 3">
    <name type="scientific">Vicia faba</name>
    <name type="common">Broad bean</name>
    <name type="synonym">Faba vulgaris</name>
    <dbReference type="NCBI Taxonomy" id="3906"/>
    <lineage>
        <taxon>Eukaryota</taxon>
        <taxon>Viridiplantae</taxon>
        <taxon>Streptophyta</taxon>
        <taxon>Embryophyta</taxon>
        <taxon>Tracheophyta</taxon>
        <taxon>Spermatophyta</taxon>
        <taxon>Magnoliopsida</taxon>
        <taxon>eudicotyledons</taxon>
        <taxon>Gunneridae</taxon>
        <taxon>Pentapetalae</taxon>
        <taxon>rosids</taxon>
        <taxon>fabids</taxon>
        <taxon>Fabales</taxon>
        <taxon>Fabaceae</taxon>
        <taxon>Papilionoideae</taxon>
        <taxon>50 kb inversion clade</taxon>
        <taxon>NPAAA clade</taxon>
        <taxon>Hologalegina</taxon>
        <taxon>IRL clade</taxon>
        <taxon>Fabeae</taxon>
        <taxon>Vicia</taxon>
    </lineage>
</organism>
<evidence type="ECO:0000313" key="3">
    <source>
        <dbReference type="Proteomes" id="UP001157006"/>
    </source>
</evidence>
<name>A0AAV0ZBD8_VICFA</name>
<dbReference type="EMBL" id="OX451735">
    <property type="protein sequence ID" value="CAI8594189.1"/>
    <property type="molecule type" value="Genomic_DNA"/>
</dbReference>
<feature type="region of interest" description="Disordered" evidence="1">
    <location>
        <begin position="243"/>
        <end position="271"/>
    </location>
</feature>
<proteinExistence type="predicted"/>